<evidence type="ECO:0000256" key="3">
    <source>
        <dbReference type="ARBA" id="ARBA00022448"/>
    </source>
</evidence>
<dbReference type="NCBIfam" id="TIGR02141">
    <property type="entry name" value="modB_ABC"/>
    <property type="match status" value="1"/>
</dbReference>
<keyword evidence="7 9" id="KW-1133">Transmembrane helix</keyword>
<accession>A0A1M6UDN8</accession>
<evidence type="ECO:0000256" key="4">
    <source>
        <dbReference type="ARBA" id="ARBA00022475"/>
    </source>
</evidence>
<dbReference type="SUPFAM" id="SSF161098">
    <property type="entry name" value="MetI-like"/>
    <property type="match status" value="1"/>
</dbReference>
<dbReference type="CDD" id="cd06261">
    <property type="entry name" value="TM_PBP2"/>
    <property type="match status" value="1"/>
</dbReference>
<keyword evidence="5 10" id="KW-0500">Molybdenum</keyword>
<evidence type="ECO:0000256" key="10">
    <source>
        <dbReference type="RuleBase" id="RU365097"/>
    </source>
</evidence>
<dbReference type="GO" id="GO:0015098">
    <property type="term" value="F:molybdate ion transmembrane transporter activity"/>
    <property type="evidence" value="ECO:0007669"/>
    <property type="project" value="UniProtKB-UniRule"/>
</dbReference>
<dbReference type="PANTHER" id="PTHR30183:SF3">
    <property type="entry name" value="MOLYBDENUM TRANSPORT SYSTEM PERMEASE PROTEIN MODB"/>
    <property type="match status" value="1"/>
</dbReference>
<evidence type="ECO:0000313" key="12">
    <source>
        <dbReference type="EMBL" id="SHK67283.1"/>
    </source>
</evidence>
<dbReference type="Gene3D" id="1.10.3720.10">
    <property type="entry name" value="MetI-like"/>
    <property type="match status" value="1"/>
</dbReference>
<dbReference type="InterPro" id="IPR011867">
    <property type="entry name" value="ModB_ABC"/>
</dbReference>
<dbReference type="PANTHER" id="PTHR30183">
    <property type="entry name" value="MOLYBDENUM TRANSPORT SYSTEM PERMEASE PROTEIN MODB"/>
    <property type="match status" value="1"/>
</dbReference>
<keyword evidence="4 10" id="KW-1003">Cell membrane</keyword>
<dbReference type="AlphaFoldDB" id="A0A1M6UDN8"/>
<dbReference type="OrthoDB" id="9795403at2"/>
<evidence type="ECO:0000256" key="2">
    <source>
        <dbReference type="ARBA" id="ARBA00007069"/>
    </source>
</evidence>
<evidence type="ECO:0000313" key="13">
    <source>
        <dbReference type="Proteomes" id="UP000184301"/>
    </source>
</evidence>
<feature type="transmembrane region" description="Helical" evidence="9">
    <location>
        <begin position="94"/>
        <end position="113"/>
    </location>
</feature>
<evidence type="ECO:0000256" key="5">
    <source>
        <dbReference type="ARBA" id="ARBA00022505"/>
    </source>
</evidence>
<proteinExistence type="inferred from homology"/>
<comment type="subcellular location">
    <subcellularLocation>
        <location evidence="1 9">Cell membrane</location>
        <topology evidence="1 9">Multi-pass membrane protein</topology>
    </subcellularLocation>
</comment>
<protein>
    <recommendedName>
        <fullName evidence="10">Molybdenum transport system permease</fullName>
    </recommendedName>
</protein>
<keyword evidence="13" id="KW-1185">Reference proteome</keyword>
<evidence type="ECO:0000256" key="9">
    <source>
        <dbReference type="RuleBase" id="RU363032"/>
    </source>
</evidence>
<dbReference type="RefSeq" id="WP_073112788.1">
    <property type="nucleotide sequence ID" value="NZ_FQZY01000071.1"/>
</dbReference>
<feature type="transmembrane region" description="Helical" evidence="9">
    <location>
        <begin position="141"/>
        <end position="163"/>
    </location>
</feature>
<evidence type="ECO:0000256" key="7">
    <source>
        <dbReference type="ARBA" id="ARBA00022989"/>
    </source>
</evidence>
<dbReference type="InterPro" id="IPR000515">
    <property type="entry name" value="MetI-like"/>
</dbReference>
<keyword evidence="6 9" id="KW-0812">Transmembrane</keyword>
<keyword evidence="8 9" id="KW-0472">Membrane</keyword>
<dbReference type="Pfam" id="PF00528">
    <property type="entry name" value="BPD_transp_1"/>
    <property type="match status" value="1"/>
</dbReference>
<dbReference type="InterPro" id="IPR035906">
    <property type="entry name" value="MetI-like_sf"/>
</dbReference>
<feature type="transmembrane region" description="Helical" evidence="9">
    <location>
        <begin position="16"/>
        <end position="38"/>
    </location>
</feature>
<evidence type="ECO:0000256" key="6">
    <source>
        <dbReference type="ARBA" id="ARBA00022692"/>
    </source>
</evidence>
<feature type="transmembrane region" description="Helical" evidence="9">
    <location>
        <begin position="50"/>
        <end position="74"/>
    </location>
</feature>
<gene>
    <name evidence="12" type="ORF">SAMN02745243_03474</name>
</gene>
<feature type="transmembrane region" description="Helical" evidence="9">
    <location>
        <begin position="202"/>
        <end position="223"/>
    </location>
</feature>
<dbReference type="STRING" id="1121950.SAMN02745243_03474"/>
<comment type="similarity">
    <text evidence="2 10">Belongs to the binding-protein-dependent transport system permease family. CysTW subfamily.</text>
</comment>
<evidence type="ECO:0000256" key="1">
    <source>
        <dbReference type="ARBA" id="ARBA00004651"/>
    </source>
</evidence>
<keyword evidence="3 9" id="KW-0813">Transport</keyword>
<organism evidence="12 13">
    <name type="scientific">Hespellia stercorisuis DSM 15480</name>
    <dbReference type="NCBI Taxonomy" id="1121950"/>
    <lineage>
        <taxon>Bacteria</taxon>
        <taxon>Bacillati</taxon>
        <taxon>Bacillota</taxon>
        <taxon>Clostridia</taxon>
        <taxon>Lachnospirales</taxon>
        <taxon>Lachnospiraceae</taxon>
        <taxon>Hespellia</taxon>
    </lineage>
</organism>
<name>A0A1M6UDN8_9FIRM</name>
<dbReference type="GO" id="GO:0005886">
    <property type="term" value="C:plasma membrane"/>
    <property type="evidence" value="ECO:0007669"/>
    <property type="project" value="UniProtKB-SubCell"/>
</dbReference>
<evidence type="ECO:0000259" key="11">
    <source>
        <dbReference type="PROSITE" id="PS50928"/>
    </source>
</evidence>
<feature type="domain" description="ABC transmembrane type-1" evidence="11">
    <location>
        <begin position="16"/>
        <end position="223"/>
    </location>
</feature>
<evidence type="ECO:0000256" key="8">
    <source>
        <dbReference type="ARBA" id="ARBA00023136"/>
    </source>
</evidence>
<reference evidence="12 13" key="1">
    <citation type="submission" date="2016-11" db="EMBL/GenBank/DDBJ databases">
        <authorList>
            <person name="Jaros S."/>
            <person name="Januszkiewicz K."/>
            <person name="Wedrychowicz H."/>
        </authorList>
    </citation>
    <scope>NUCLEOTIDE SEQUENCE [LARGE SCALE GENOMIC DNA]</scope>
    <source>
        <strain evidence="12 13">DSM 15480</strain>
    </source>
</reference>
<comment type="function">
    <text evidence="10">Part of the binding-protein-dependent transport system for molybdenum; probably responsible for the translocation of the substrate across the membrane.</text>
</comment>
<dbReference type="PROSITE" id="PS50928">
    <property type="entry name" value="ABC_TM1"/>
    <property type="match status" value="1"/>
</dbReference>
<sequence>MEDLTTLLQSLDWSPLWISLKTGIVATVFSFFLGIWAARRVVKAGPKVKAVLDGLLTLPMVLPPTVAGFFLLLIFSTRRPLGAMLYDSFSIKVVQTWLGCILAATVISFPLMYRNARAAFEQIDVNLIYAGRTLGMSESRIFWKVVIPTAGPGVASGTILTFARALGEYGATSMLAGNIPGKTGTISQKIAMVIQDGNYATAGIWVAIIMLIAFGIIVLMNLVSGKKMKNIKRW</sequence>
<dbReference type="EMBL" id="FQZY01000071">
    <property type="protein sequence ID" value="SHK67283.1"/>
    <property type="molecule type" value="Genomic_DNA"/>
</dbReference>
<dbReference type="Proteomes" id="UP000184301">
    <property type="component" value="Unassembled WGS sequence"/>
</dbReference>